<evidence type="ECO:0008006" key="4">
    <source>
        <dbReference type="Google" id="ProtNLM"/>
    </source>
</evidence>
<dbReference type="SUPFAM" id="SSF52799">
    <property type="entry name" value="(Phosphotyrosine protein) phosphatases II"/>
    <property type="match status" value="1"/>
</dbReference>
<protein>
    <recommendedName>
        <fullName evidence="4">Phosphatase</fullName>
    </recommendedName>
</protein>
<dbReference type="CDD" id="cd14503">
    <property type="entry name" value="PTP-bact"/>
    <property type="match status" value="1"/>
</dbReference>
<keyword evidence="1" id="KW-0732">Signal</keyword>
<gene>
    <name evidence="2" type="ORF">EKG38_17255</name>
</gene>
<evidence type="ECO:0000256" key="1">
    <source>
        <dbReference type="SAM" id="SignalP"/>
    </source>
</evidence>
<name>A0A3S0J4G1_9GAMM</name>
<reference evidence="2 3" key="1">
    <citation type="submission" date="2018-12" db="EMBL/GenBank/DDBJ databases">
        <authorList>
            <person name="Yu L."/>
        </authorList>
    </citation>
    <scope>NUCLEOTIDE SEQUENCE [LARGE SCALE GENOMIC DNA]</scope>
    <source>
        <strain evidence="2 3">HAW-EB2</strain>
    </source>
</reference>
<dbReference type="OrthoDB" id="7391097at2"/>
<feature type="signal peptide" evidence="1">
    <location>
        <begin position="1"/>
        <end position="18"/>
    </location>
</feature>
<dbReference type="Gene3D" id="3.90.190.10">
    <property type="entry name" value="Protein tyrosine phosphatase superfamily"/>
    <property type="match status" value="1"/>
</dbReference>
<keyword evidence="3" id="KW-1185">Reference proteome</keyword>
<comment type="caution">
    <text evidence="2">The sequence shown here is derived from an EMBL/GenBank/DDBJ whole genome shotgun (WGS) entry which is preliminary data.</text>
</comment>
<dbReference type="EMBL" id="RXNU01000010">
    <property type="protein sequence ID" value="RTR37766.1"/>
    <property type="molecule type" value="Genomic_DNA"/>
</dbReference>
<sequence length="178" mass="19796">MKRAILLAGLITATTAQAEILPDALQDIKAVQFNSANVITAGLPSEAQFGKLQQAGVDLVINLIPDGNSSGHEDEASLVKAAGMTYESISVDWKKPNIEDVERFFSIMNANRDKDILVHCAANYRASAFYYLYQATQLKQDSKQQKLQTLAPWGDLESSLKEYPQWQVLMEQVKAKYQ</sequence>
<dbReference type="Proteomes" id="UP000267448">
    <property type="component" value="Unassembled WGS sequence"/>
</dbReference>
<dbReference type="AlphaFoldDB" id="A0A3S0J4G1"/>
<dbReference type="RefSeq" id="WP_126521464.1">
    <property type="nucleotide sequence ID" value="NZ_RXNU01000010.1"/>
</dbReference>
<evidence type="ECO:0000313" key="2">
    <source>
        <dbReference type="EMBL" id="RTR37766.1"/>
    </source>
</evidence>
<accession>A0A3S0J4G1</accession>
<organism evidence="2 3">
    <name type="scientific">Shewanella canadensis</name>
    <dbReference type="NCBI Taxonomy" id="271096"/>
    <lineage>
        <taxon>Bacteria</taxon>
        <taxon>Pseudomonadati</taxon>
        <taxon>Pseudomonadota</taxon>
        <taxon>Gammaproteobacteria</taxon>
        <taxon>Alteromonadales</taxon>
        <taxon>Shewanellaceae</taxon>
        <taxon>Shewanella</taxon>
    </lineage>
</organism>
<dbReference type="InterPro" id="IPR029021">
    <property type="entry name" value="Prot-tyrosine_phosphatase-like"/>
</dbReference>
<evidence type="ECO:0000313" key="3">
    <source>
        <dbReference type="Proteomes" id="UP000267448"/>
    </source>
</evidence>
<proteinExistence type="predicted"/>
<feature type="chain" id="PRO_5018606185" description="Phosphatase" evidence="1">
    <location>
        <begin position="19"/>
        <end position="178"/>
    </location>
</feature>